<organism evidence="3 4">
    <name type="scientific">Marasmius tenuissimus</name>
    <dbReference type="NCBI Taxonomy" id="585030"/>
    <lineage>
        <taxon>Eukaryota</taxon>
        <taxon>Fungi</taxon>
        <taxon>Dikarya</taxon>
        <taxon>Basidiomycota</taxon>
        <taxon>Agaricomycotina</taxon>
        <taxon>Agaricomycetes</taxon>
        <taxon>Agaricomycetidae</taxon>
        <taxon>Agaricales</taxon>
        <taxon>Marasmiineae</taxon>
        <taxon>Marasmiaceae</taxon>
        <taxon>Marasmius</taxon>
    </lineage>
</organism>
<dbReference type="Proteomes" id="UP001437256">
    <property type="component" value="Unassembled WGS sequence"/>
</dbReference>
<comment type="caution">
    <text evidence="3">The sequence shown here is derived from an EMBL/GenBank/DDBJ whole genome shotgun (WGS) entry which is preliminary data.</text>
</comment>
<evidence type="ECO:0000259" key="2">
    <source>
        <dbReference type="PROSITE" id="PS50003"/>
    </source>
</evidence>
<evidence type="ECO:0000256" key="1">
    <source>
        <dbReference type="SAM" id="MobiDB-lite"/>
    </source>
</evidence>
<dbReference type="Pfam" id="PF00169">
    <property type="entry name" value="PH"/>
    <property type="match status" value="1"/>
</dbReference>
<feature type="compositionally biased region" description="Basic and acidic residues" evidence="1">
    <location>
        <begin position="702"/>
        <end position="715"/>
    </location>
</feature>
<dbReference type="InterPro" id="IPR011993">
    <property type="entry name" value="PH-like_dom_sf"/>
</dbReference>
<feature type="region of interest" description="Disordered" evidence="1">
    <location>
        <begin position="341"/>
        <end position="495"/>
    </location>
</feature>
<feature type="compositionally biased region" description="Polar residues" evidence="1">
    <location>
        <begin position="394"/>
        <end position="404"/>
    </location>
</feature>
<feature type="compositionally biased region" description="Polar residues" evidence="1">
    <location>
        <begin position="534"/>
        <end position="554"/>
    </location>
</feature>
<dbReference type="PANTHER" id="PTHR38700">
    <property type="entry name" value="YALI0E22418P"/>
    <property type="match status" value="1"/>
</dbReference>
<keyword evidence="4" id="KW-1185">Reference proteome</keyword>
<sequence>MASPQSQQNYEPHSFSWYWDDDNDYDLKEVTSKSKQNYRKQSGREQGSLLQTLAYPYTDWGHERQLADSAVVVVHGDSTEYEQRWSESDEFDFGCLSTGELYPPRKPVPKQMRRTVRAEGAHGNRLSPSEPGRHDSTHLELESQRCPCEDSGLTSLDSIIFGSCSQSPIPQLSSPSSSTTSSTKHKPSLTLALTAAAFDESRPHGSSIALPQHSHYHTCEAKADMLFDQRQRRRDKRERTVGREAEVERGATSRFFQFPFRLSLRDSGARASRDMESIWEEDERVVDLGYKSPTREEAVDGDERGRSGQSRSGYTSGGRTSGEHGYRNGYSNGGYSYLNGGRGRAGSGGGEMTRTMTSAEEDDSEDEDSDSEEGGGNSEVHHTSRKSHNGQLPRHNQSGSNTRTGAAPRPSDVRVTHQHQTSSSPESNSEEDDVPLAKSHPTALRAQQSIRIKDRQRRKERKLEKAQEKAARNKQAAIKGDPSANGANLGSALGVGGMSSTQEAMLHASIPESGPSVPSVTPISSFATAKPPKHTSTTQNSTAFPASPHHSSPTVVGKTTLPPSVPAGTVRLRARMGRGRTTTISGENPNAQGGSVPPVPPTPSQNFLPHHSSTTGDAPVRTLRPVRSFHKPNLNQQGHQEWHASSPPVPAPAPATASGLTRSHTRGRSQSNAHPHSAAQMMATKSAPPLPPQPPPLPLPAHDQDPGHHQQETHTRQTSSELLRSEHPREKVELPPVELMPPLPQLETQQLRVYISTKQRFVMVEITSMTNAGDVIGMVKAKGGLPDVQFGMDAGEGAQGVGWVVWELNADLGLERPIRAFEQLVEVQGSWNKEKTENAFMIKWTPGWEKMLRREAIPVAAPTYSGYLEYEVRRGKWNKRWLVLKDHCLYISKRDNCKDQTLLASLSNFDIYHFIHPPSKTPKEYAFGIKSTDKMSLFEDTNDYMHIFCTREGEGEKWMQRIRIARSYVLYQERNVLFAPPPSQAVPMSAPATNGGGLGRSMTTKRRVPAQPLVQVAEGNVFAKGSLLRSQI</sequence>
<name>A0ABR3A6V0_9AGAR</name>
<dbReference type="PANTHER" id="PTHR38700:SF1">
    <property type="entry name" value="PH DOMAIN-CONTAINING PROTEIN"/>
    <property type="match status" value="1"/>
</dbReference>
<proteinExistence type="predicted"/>
<dbReference type="InterPro" id="IPR001849">
    <property type="entry name" value="PH_domain"/>
</dbReference>
<dbReference type="SUPFAM" id="SSF54236">
    <property type="entry name" value="Ubiquitin-like"/>
    <property type="match status" value="1"/>
</dbReference>
<dbReference type="SUPFAM" id="SSF50729">
    <property type="entry name" value="PH domain-like"/>
    <property type="match status" value="1"/>
</dbReference>
<evidence type="ECO:0000313" key="3">
    <source>
        <dbReference type="EMBL" id="KAL0069061.1"/>
    </source>
</evidence>
<dbReference type="Gene3D" id="2.30.29.30">
    <property type="entry name" value="Pleckstrin-homology domain (PH domain)/Phosphotyrosine-binding domain (PTB)"/>
    <property type="match status" value="1"/>
</dbReference>
<feature type="region of interest" description="Disordered" evidence="1">
    <location>
        <begin position="290"/>
        <end position="327"/>
    </location>
</feature>
<feature type="compositionally biased region" description="Basic and acidic residues" evidence="1">
    <location>
        <begin position="293"/>
        <end position="306"/>
    </location>
</feature>
<dbReference type="Gene3D" id="3.10.20.90">
    <property type="entry name" value="Phosphatidylinositol 3-kinase Catalytic Subunit, Chain A, domain 1"/>
    <property type="match status" value="1"/>
</dbReference>
<feature type="compositionally biased region" description="Acidic residues" evidence="1">
    <location>
        <begin position="359"/>
        <end position="373"/>
    </location>
</feature>
<feature type="region of interest" description="Disordered" evidence="1">
    <location>
        <begin position="114"/>
        <end position="143"/>
    </location>
</feature>
<evidence type="ECO:0000313" key="4">
    <source>
        <dbReference type="Proteomes" id="UP001437256"/>
    </source>
</evidence>
<protein>
    <recommendedName>
        <fullName evidence="2">PH domain-containing protein</fullName>
    </recommendedName>
</protein>
<feature type="region of interest" description="Disordered" evidence="1">
    <location>
        <begin position="510"/>
        <end position="568"/>
    </location>
</feature>
<feature type="compositionally biased region" description="Basic and acidic residues" evidence="1">
    <location>
        <begin position="237"/>
        <end position="248"/>
    </location>
</feature>
<dbReference type="InterPro" id="IPR029071">
    <property type="entry name" value="Ubiquitin-like_domsf"/>
</dbReference>
<dbReference type="SMART" id="SM00233">
    <property type="entry name" value="PH"/>
    <property type="match status" value="1"/>
</dbReference>
<feature type="compositionally biased region" description="Basic and acidic residues" evidence="1">
    <location>
        <begin position="461"/>
        <end position="471"/>
    </location>
</feature>
<accession>A0ABR3A6V0</accession>
<gene>
    <name evidence="3" type="ORF">AAF712_003745</name>
</gene>
<feature type="region of interest" description="Disordered" evidence="1">
    <location>
        <begin position="227"/>
        <end position="248"/>
    </location>
</feature>
<reference evidence="3 4" key="1">
    <citation type="submission" date="2024-05" db="EMBL/GenBank/DDBJ databases">
        <title>A draft genome resource for the thread blight pathogen Marasmius tenuissimus strain MS-2.</title>
        <authorList>
            <person name="Yulfo-Soto G.E."/>
            <person name="Baruah I.K."/>
            <person name="Amoako-Attah I."/>
            <person name="Bukari Y."/>
            <person name="Meinhardt L.W."/>
            <person name="Bailey B.A."/>
            <person name="Cohen S.P."/>
        </authorList>
    </citation>
    <scope>NUCLEOTIDE SEQUENCE [LARGE SCALE GENOMIC DNA]</scope>
    <source>
        <strain evidence="3 4">MS-2</strain>
    </source>
</reference>
<feature type="compositionally biased region" description="Polar residues" evidence="1">
    <location>
        <begin position="516"/>
        <end position="527"/>
    </location>
</feature>
<feature type="compositionally biased region" description="Polar residues" evidence="1">
    <location>
        <begin position="580"/>
        <end position="591"/>
    </location>
</feature>
<dbReference type="EMBL" id="JBBXMP010000014">
    <property type="protein sequence ID" value="KAL0069061.1"/>
    <property type="molecule type" value="Genomic_DNA"/>
</dbReference>
<feature type="domain" description="PH" evidence="2">
    <location>
        <begin position="861"/>
        <end position="967"/>
    </location>
</feature>
<feature type="compositionally biased region" description="Pro residues" evidence="1">
    <location>
        <begin position="688"/>
        <end position="699"/>
    </location>
</feature>
<feature type="compositionally biased region" description="Basic and acidic residues" evidence="1">
    <location>
        <begin position="131"/>
        <end position="143"/>
    </location>
</feature>
<feature type="region of interest" description="Disordered" evidence="1">
    <location>
        <begin position="580"/>
        <end position="729"/>
    </location>
</feature>
<feature type="compositionally biased region" description="Gly residues" evidence="1">
    <location>
        <begin position="341"/>
        <end position="351"/>
    </location>
</feature>
<dbReference type="PROSITE" id="PS50003">
    <property type="entry name" value="PH_DOMAIN"/>
    <property type="match status" value="1"/>
</dbReference>
<dbReference type="CDD" id="cd00821">
    <property type="entry name" value="PH"/>
    <property type="match status" value="1"/>
</dbReference>